<reference evidence="7 8" key="1">
    <citation type="submission" date="2016-12" db="EMBL/GenBank/DDBJ databases">
        <authorList>
            <person name="Song W.-J."/>
            <person name="Kurnit D.M."/>
        </authorList>
    </citation>
    <scope>NUCLEOTIDE SEQUENCE [LARGE SCALE GENOMIC DNA]</scope>
    <source>
        <strain evidence="7 8">STM7296</strain>
    </source>
</reference>
<dbReference type="InterPro" id="IPR037518">
    <property type="entry name" value="MPN"/>
</dbReference>
<dbReference type="RefSeq" id="WP_159444646.1">
    <property type="nucleotide sequence ID" value="NZ_CYGX02000137.1"/>
</dbReference>
<keyword evidence="5" id="KW-0482">Metalloprotease</keyword>
<proteinExistence type="predicted"/>
<evidence type="ECO:0000256" key="3">
    <source>
        <dbReference type="ARBA" id="ARBA00022801"/>
    </source>
</evidence>
<evidence type="ECO:0000313" key="8">
    <source>
        <dbReference type="Proteomes" id="UP000187012"/>
    </source>
</evidence>
<evidence type="ECO:0000256" key="5">
    <source>
        <dbReference type="ARBA" id="ARBA00023049"/>
    </source>
</evidence>
<gene>
    <name evidence="7" type="ORF">BN2475_1370008</name>
</gene>
<keyword evidence="1" id="KW-0645">Protease</keyword>
<evidence type="ECO:0000256" key="1">
    <source>
        <dbReference type="ARBA" id="ARBA00022670"/>
    </source>
</evidence>
<keyword evidence="8" id="KW-1185">Reference proteome</keyword>
<dbReference type="OrthoDB" id="8763200at2"/>
<name>A0A1N7SPI4_9BURK</name>
<keyword evidence="2" id="KW-0479">Metal-binding</keyword>
<feature type="domain" description="MPN" evidence="6">
    <location>
        <begin position="4"/>
        <end position="137"/>
    </location>
</feature>
<sequence length="160" mass="18072">MSQLWIASTAFDEMLDEAERVYPLETGGVLVGYAADDGDLVVQHVIGPGLSAQHKRQRFHPDHDWQCRRLDEIFEISSGQAVYVGDWHTHPDGSPQMSWLDKRTLRGIARYREAALARPLMLIGAGGAERWRWQAHRYSGDRMGGLNISVDVLELRLFGS</sequence>
<dbReference type="PROSITE" id="PS50249">
    <property type="entry name" value="MPN"/>
    <property type="match status" value="1"/>
</dbReference>
<dbReference type="Pfam" id="PF14464">
    <property type="entry name" value="Prok-JAB"/>
    <property type="match status" value="1"/>
</dbReference>
<dbReference type="AlphaFoldDB" id="A0A1N7SPI4"/>
<dbReference type="GO" id="GO:0008237">
    <property type="term" value="F:metallopeptidase activity"/>
    <property type="evidence" value="ECO:0007669"/>
    <property type="project" value="UniProtKB-KW"/>
</dbReference>
<dbReference type="Proteomes" id="UP000187012">
    <property type="component" value="Unassembled WGS sequence"/>
</dbReference>
<protein>
    <submittedName>
        <fullName evidence="7">Putative 18.8 kDa protein</fullName>
    </submittedName>
</protein>
<keyword evidence="3" id="KW-0378">Hydrolase</keyword>
<evidence type="ECO:0000256" key="2">
    <source>
        <dbReference type="ARBA" id="ARBA00022723"/>
    </source>
</evidence>
<keyword evidence="4" id="KW-0862">Zinc</keyword>
<evidence type="ECO:0000256" key="4">
    <source>
        <dbReference type="ARBA" id="ARBA00022833"/>
    </source>
</evidence>
<dbReference type="EMBL" id="CYGX02000137">
    <property type="protein sequence ID" value="SIT49344.1"/>
    <property type="molecule type" value="Genomic_DNA"/>
</dbReference>
<evidence type="ECO:0000259" key="6">
    <source>
        <dbReference type="PROSITE" id="PS50249"/>
    </source>
</evidence>
<dbReference type="SUPFAM" id="SSF102712">
    <property type="entry name" value="JAB1/MPN domain"/>
    <property type="match status" value="1"/>
</dbReference>
<dbReference type="GO" id="GO:0046872">
    <property type="term" value="F:metal ion binding"/>
    <property type="evidence" value="ECO:0007669"/>
    <property type="project" value="UniProtKB-KW"/>
</dbReference>
<dbReference type="GO" id="GO:0006508">
    <property type="term" value="P:proteolysis"/>
    <property type="evidence" value="ECO:0007669"/>
    <property type="project" value="UniProtKB-KW"/>
</dbReference>
<organism evidence="7 8">
    <name type="scientific">Paraburkholderia ribeironis</name>
    <dbReference type="NCBI Taxonomy" id="1247936"/>
    <lineage>
        <taxon>Bacteria</taxon>
        <taxon>Pseudomonadati</taxon>
        <taxon>Pseudomonadota</taxon>
        <taxon>Betaproteobacteria</taxon>
        <taxon>Burkholderiales</taxon>
        <taxon>Burkholderiaceae</taxon>
        <taxon>Paraburkholderia</taxon>
    </lineage>
</organism>
<evidence type="ECO:0000313" key="7">
    <source>
        <dbReference type="EMBL" id="SIT49344.1"/>
    </source>
</evidence>
<dbReference type="STRING" id="1247936.BN2475_1370008"/>
<accession>A0A1N7SPI4</accession>
<dbReference type="InterPro" id="IPR028090">
    <property type="entry name" value="JAB_dom_prok"/>
</dbReference>
<dbReference type="Gene3D" id="3.40.140.10">
    <property type="entry name" value="Cytidine Deaminase, domain 2"/>
    <property type="match status" value="1"/>
</dbReference>